<dbReference type="Gene3D" id="3.40.190.80">
    <property type="match status" value="1"/>
</dbReference>
<sequence length="285" mass="29793">MPTPAALEQYDWLGACRRAAEGVRAVLAAAPTSRERLVETGDVGEGGDRTLRIDAEAEEAVFGQLRGLYESGARFTAISEERGRVDFGDPGILVIVDPIDGSLNAKRGLTHHALSIAVADGPTMADVAFGFVWDAGPDETWSAVRGGGARRNGELLDDVPSERRRPDGRLELIALESARPWLMAAQAQALEAAAGRVRAIGAIAISLCQVAAGRVDAMASLGPCRSVDAAAAQLVVRESGGLVGFPWFAEPLAAPLSDLTPCSPVIAARTPDALRIAATLPAPRD</sequence>
<dbReference type="Pfam" id="PF00459">
    <property type="entry name" value="Inositol_P"/>
    <property type="match status" value="1"/>
</dbReference>
<evidence type="ECO:0000256" key="1">
    <source>
        <dbReference type="ARBA" id="ARBA00022723"/>
    </source>
</evidence>
<keyword evidence="1" id="KW-0479">Metal-binding</keyword>
<dbReference type="InterPro" id="IPR020550">
    <property type="entry name" value="Inositol_monophosphatase_CS"/>
</dbReference>
<gene>
    <name evidence="4" type="ORF">UFOPK3423_00771</name>
</gene>
<dbReference type="PROSITE" id="PS00630">
    <property type="entry name" value="IMP_2"/>
    <property type="match status" value="1"/>
</dbReference>
<dbReference type="AlphaFoldDB" id="A0A6J7DTE8"/>
<name>A0A6J7DTE8_9ZZZZ</name>
<dbReference type="InterPro" id="IPR000760">
    <property type="entry name" value="Inositol_monophosphatase-like"/>
</dbReference>
<dbReference type="GO" id="GO:0046854">
    <property type="term" value="P:phosphatidylinositol phosphate biosynthetic process"/>
    <property type="evidence" value="ECO:0007669"/>
    <property type="project" value="InterPro"/>
</dbReference>
<dbReference type="PROSITE" id="PS00629">
    <property type="entry name" value="IMP_1"/>
    <property type="match status" value="1"/>
</dbReference>
<dbReference type="GO" id="GO:0006020">
    <property type="term" value="P:inositol metabolic process"/>
    <property type="evidence" value="ECO:0007669"/>
    <property type="project" value="TreeGrafter"/>
</dbReference>
<evidence type="ECO:0000256" key="3">
    <source>
        <dbReference type="ARBA" id="ARBA00022842"/>
    </source>
</evidence>
<dbReference type="Gene3D" id="3.30.540.10">
    <property type="entry name" value="Fructose-1,6-Bisphosphatase, subunit A, domain 1"/>
    <property type="match status" value="1"/>
</dbReference>
<keyword evidence="3" id="KW-0460">Magnesium</keyword>
<evidence type="ECO:0000313" key="4">
    <source>
        <dbReference type="EMBL" id="CAB4871599.1"/>
    </source>
</evidence>
<dbReference type="InterPro" id="IPR020583">
    <property type="entry name" value="Inositol_monoP_metal-BS"/>
</dbReference>
<organism evidence="4">
    <name type="scientific">freshwater metagenome</name>
    <dbReference type="NCBI Taxonomy" id="449393"/>
    <lineage>
        <taxon>unclassified sequences</taxon>
        <taxon>metagenomes</taxon>
        <taxon>ecological metagenomes</taxon>
    </lineage>
</organism>
<dbReference type="SUPFAM" id="SSF56655">
    <property type="entry name" value="Carbohydrate phosphatase"/>
    <property type="match status" value="1"/>
</dbReference>
<dbReference type="GO" id="GO:0046872">
    <property type="term" value="F:metal ion binding"/>
    <property type="evidence" value="ECO:0007669"/>
    <property type="project" value="UniProtKB-KW"/>
</dbReference>
<keyword evidence="2" id="KW-0378">Hydrolase</keyword>
<proteinExistence type="predicted"/>
<dbReference type="PANTHER" id="PTHR20854:SF4">
    <property type="entry name" value="INOSITOL-1-MONOPHOSPHATASE-RELATED"/>
    <property type="match status" value="1"/>
</dbReference>
<evidence type="ECO:0000256" key="2">
    <source>
        <dbReference type="ARBA" id="ARBA00022801"/>
    </source>
</evidence>
<dbReference type="PANTHER" id="PTHR20854">
    <property type="entry name" value="INOSITOL MONOPHOSPHATASE"/>
    <property type="match status" value="1"/>
</dbReference>
<reference evidence="4" key="1">
    <citation type="submission" date="2020-05" db="EMBL/GenBank/DDBJ databases">
        <authorList>
            <person name="Chiriac C."/>
            <person name="Salcher M."/>
            <person name="Ghai R."/>
            <person name="Kavagutti S V."/>
        </authorList>
    </citation>
    <scope>NUCLEOTIDE SEQUENCE</scope>
</reference>
<dbReference type="GO" id="GO:0007165">
    <property type="term" value="P:signal transduction"/>
    <property type="evidence" value="ECO:0007669"/>
    <property type="project" value="TreeGrafter"/>
</dbReference>
<dbReference type="EMBL" id="CAFBLQ010000068">
    <property type="protein sequence ID" value="CAB4871599.1"/>
    <property type="molecule type" value="Genomic_DNA"/>
</dbReference>
<dbReference type="GO" id="GO:0008934">
    <property type="term" value="F:inositol monophosphate 1-phosphatase activity"/>
    <property type="evidence" value="ECO:0007669"/>
    <property type="project" value="TreeGrafter"/>
</dbReference>
<accession>A0A6J7DTE8</accession>
<protein>
    <submittedName>
        <fullName evidence="4">Unannotated protein</fullName>
    </submittedName>
</protein>